<dbReference type="InterPro" id="IPR022631">
    <property type="entry name" value="ADOMET_SYNTHASE_CS"/>
</dbReference>
<dbReference type="InterPro" id="IPR022630">
    <property type="entry name" value="S-AdoMet_synt_C"/>
</dbReference>
<dbReference type="PROSITE" id="PS00377">
    <property type="entry name" value="ADOMET_SYNTHASE_2"/>
    <property type="match status" value="1"/>
</dbReference>
<evidence type="ECO:0000259" key="14">
    <source>
        <dbReference type="Pfam" id="PF02772"/>
    </source>
</evidence>
<keyword evidence="7 11" id="KW-0067">ATP-binding</keyword>
<keyword evidence="9 11" id="KW-0630">Potassium</keyword>
<dbReference type="HAMAP" id="MF_00086">
    <property type="entry name" value="S_AdoMet_synth1"/>
    <property type="match status" value="1"/>
</dbReference>
<dbReference type="Gene3D" id="3.30.300.10">
    <property type="match status" value="3"/>
</dbReference>
<dbReference type="Proteomes" id="UP000515129">
    <property type="component" value="Chromosome 38"/>
</dbReference>
<reference evidence="17" key="1">
    <citation type="submission" date="2025-08" db="UniProtKB">
        <authorList>
            <consortium name="RefSeq"/>
        </authorList>
    </citation>
    <scope>IDENTIFICATION</scope>
    <source>
        <strain evidence="17">Wakin</strain>
        <tissue evidence="17">Muscle</tissue>
    </source>
</reference>
<dbReference type="PROSITE" id="PS00376">
    <property type="entry name" value="ADOMET_SYNTHASE_1"/>
    <property type="match status" value="1"/>
</dbReference>
<keyword evidence="4 11" id="KW-0808">Transferase</keyword>
<evidence type="ECO:0000313" key="17">
    <source>
        <dbReference type="RefSeq" id="XP_026080060.1"/>
    </source>
</evidence>
<dbReference type="GO" id="GO:0006556">
    <property type="term" value="P:S-adenosylmethionine biosynthetic process"/>
    <property type="evidence" value="ECO:0007669"/>
    <property type="project" value="UniProtKB-UniPathway"/>
</dbReference>
<dbReference type="SUPFAM" id="SSF55973">
    <property type="entry name" value="S-adenosylmethionine synthetase"/>
    <property type="match status" value="3"/>
</dbReference>
<dbReference type="EC" id="2.5.1.6" evidence="11"/>
<dbReference type="InterPro" id="IPR002133">
    <property type="entry name" value="S-AdoMet_synthetase"/>
</dbReference>
<dbReference type="FunFam" id="3.30.300.10:FF:000001">
    <property type="entry name" value="S-adenosylmethionine synthase"/>
    <property type="match status" value="1"/>
</dbReference>
<comment type="function">
    <text evidence="11">Catalyzes the formation of S-adenosylmethionine from methionine and ATP.</text>
</comment>
<dbReference type="GO" id="GO:0046872">
    <property type="term" value="F:metal ion binding"/>
    <property type="evidence" value="ECO:0007669"/>
    <property type="project" value="UniProtKB-KW"/>
</dbReference>
<evidence type="ECO:0000313" key="16">
    <source>
        <dbReference type="Proteomes" id="UP000515129"/>
    </source>
</evidence>
<evidence type="ECO:0000256" key="4">
    <source>
        <dbReference type="ARBA" id="ARBA00022679"/>
    </source>
</evidence>
<comment type="cofactor">
    <cofactor evidence="11">
        <name>K(+)</name>
        <dbReference type="ChEBI" id="CHEBI:29103"/>
    </cofactor>
    <text evidence="11">Binds 1 potassium ion per subunit. The potassium ion interacts primarily with the substrate.</text>
</comment>
<dbReference type="FunFam" id="3.30.300.10:FF:000004">
    <property type="entry name" value="S-adenosylmethionine synthase"/>
    <property type="match status" value="1"/>
</dbReference>
<dbReference type="PANTHER" id="PTHR11964">
    <property type="entry name" value="S-ADENOSYLMETHIONINE SYNTHETASE"/>
    <property type="match status" value="1"/>
</dbReference>
<name>A0A6P6L6D3_CARAU</name>
<dbReference type="RefSeq" id="XP_026080060.1">
    <property type="nucleotide sequence ID" value="XM_026224275.1"/>
</dbReference>
<organism evidence="16 17">
    <name type="scientific">Carassius auratus</name>
    <name type="common">Goldfish</name>
    <dbReference type="NCBI Taxonomy" id="7957"/>
    <lineage>
        <taxon>Eukaryota</taxon>
        <taxon>Metazoa</taxon>
        <taxon>Chordata</taxon>
        <taxon>Craniata</taxon>
        <taxon>Vertebrata</taxon>
        <taxon>Euteleostomi</taxon>
        <taxon>Actinopterygii</taxon>
        <taxon>Neopterygii</taxon>
        <taxon>Teleostei</taxon>
        <taxon>Ostariophysi</taxon>
        <taxon>Cypriniformes</taxon>
        <taxon>Cyprinidae</taxon>
        <taxon>Cyprininae</taxon>
        <taxon>Carassius</taxon>
    </lineage>
</organism>
<evidence type="ECO:0000256" key="2">
    <source>
        <dbReference type="ARBA" id="ARBA00009685"/>
    </source>
</evidence>
<dbReference type="AlphaFoldDB" id="A0A6P6L6D3"/>
<comment type="catalytic activity">
    <reaction evidence="10 11">
        <text>L-methionine + ATP + H2O = S-adenosyl-L-methionine + phosphate + diphosphate</text>
        <dbReference type="Rhea" id="RHEA:21080"/>
        <dbReference type="ChEBI" id="CHEBI:15377"/>
        <dbReference type="ChEBI" id="CHEBI:30616"/>
        <dbReference type="ChEBI" id="CHEBI:33019"/>
        <dbReference type="ChEBI" id="CHEBI:43474"/>
        <dbReference type="ChEBI" id="CHEBI:57844"/>
        <dbReference type="ChEBI" id="CHEBI:59789"/>
        <dbReference type="EC" id="2.5.1.6"/>
    </reaction>
</comment>
<dbReference type="InterPro" id="IPR022628">
    <property type="entry name" value="S-AdoMet_synt_N"/>
</dbReference>
<dbReference type="CDD" id="cd18079">
    <property type="entry name" value="S-AdoMet_synt"/>
    <property type="match status" value="1"/>
</dbReference>
<feature type="domain" description="S-adenosylmethionine synthetase C-terminal" evidence="15">
    <location>
        <begin position="247"/>
        <end position="383"/>
    </location>
</feature>
<keyword evidence="8 11" id="KW-0460">Magnesium</keyword>
<dbReference type="InterPro" id="IPR022636">
    <property type="entry name" value="S-AdoMet_synthetase_sfam"/>
</dbReference>
<evidence type="ECO:0000256" key="3">
    <source>
        <dbReference type="ARBA" id="ARBA00022563"/>
    </source>
</evidence>
<evidence type="ECO:0000256" key="5">
    <source>
        <dbReference type="ARBA" id="ARBA00022723"/>
    </source>
</evidence>
<feature type="domain" description="S-adenosylmethionine synthetase central" evidence="14">
    <location>
        <begin position="124"/>
        <end position="245"/>
    </location>
</feature>
<sequence>MEGMNDVHDDGSFMFTSESVGEGHPDKICDQISDAVLDAHLKQDPDAKVACETVCKTGMVLLCGEITSRANVDYQKVVRDTIKHIGYDNSEKGFDYKTCNVLVALEQQSPDIAQGVHVDRHEEDIGAGDQGLMFGYATDETEECMPLTIVLAHKLNAKMAELRRDGTIPWLRPDSKTQVTVHYKQENGAVIPLRVHTVVISVQHDDCISLEEQQRILKEKVIKAVVPAKYLDDKTVYHLQPSGRFVIGGPQGDAGVTGRKIIVDTYGGWGAHGGGAFSGKDYTKVDRSAAYAARWVAKSLVKAKLCRRVLVQVSYAIGVAYPLSISLFTYDSSEKTEKELLQIVNKNFDLRPGVIVRDLNLKRPIYQSTACYGHFGRSEFPWEMAKNLKV</sequence>
<accession>A0A6P6L6D3</accession>
<dbReference type="GeneID" id="113057151"/>
<evidence type="ECO:0000256" key="11">
    <source>
        <dbReference type="RuleBase" id="RU000541"/>
    </source>
</evidence>
<dbReference type="Pfam" id="PF02773">
    <property type="entry name" value="S-AdoMet_synt_C"/>
    <property type="match status" value="1"/>
</dbReference>
<evidence type="ECO:0000256" key="6">
    <source>
        <dbReference type="ARBA" id="ARBA00022741"/>
    </source>
</evidence>
<dbReference type="Pfam" id="PF02772">
    <property type="entry name" value="S-AdoMet_synt_M"/>
    <property type="match status" value="1"/>
</dbReference>
<dbReference type="GO" id="GO:0004478">
    <property type="term" value="F:methionine adenosyltransferase activity"/>
    <property type="evidence" value="ECO:0007669"/>
    <property type="project" value="UniProtKB-EC"/>
</dbReference>
<evidence type="ECO:0000259" key="13">
    <source>
        <dbReference type="Pfam" id="PF00438"/>
    </source>
</evidence>
<protein>
    <recommendedName>
        <fullName evidence="11">S-adenosylmethionine synthase</fullName>
        <ecNumber evidence="11">2.5.1.6</ecNumber>
    </recommendedName>
</protein>
<evidence type="ECO:0000256" key="8">
    <source>
        <dbReference type="ARBA" id="ARBA00022842"/>
    </source>
</evidence>
<keyword evidence="5 11" id="KW-0479">Metal-binding</keyword>
<gene>
    <name evidence="17" type="primary">LOC113057151</name>
</gene>
<dbReference type="FunFam" id="3.30.300.10:FF:000003">
    <property type="entry name" value="S-adenosylmethionine synthase"/>
    <property type="match status" value="1"/>
</dbReference>
<dbReference type="NCBIfam" id="TIGR01034">
    <property type="entry name" value="metK"/>
    <property type="match status" value="1"/>
</dbReference>
<keyword evidence="3 11" id="KW-0554">One-carbon metabolism</keyword>
<dbReference type="OrthoDB" id="5852090at2759"/>
<dbReference type="GO" id="GO:0005524">
    <property type="term" value="F:ATP binding"/>
    <property type="evidence" value="ECO:0007669"/>
    <property type="project" value="UniProtKB-KW"/>
</dbReference>
<evidence type="ECO:0000256" key="12">
    <source>
        <dbReference type="RuleBase" id="RU004462"/>
    </source>
</evidence>
<comment type="pathway">
    <text evidence="1 11">Amino-acid biosynthesis; S-adenosyl-L-methionine biosynthesis; S-adenosyl-L-methionine from L-methionine: step 1/1.</text>
</comment>
<dbReference type="InterPro" id="IPR022629">
    <property type="entry name" value="S-AdoMet_synt_central"/>
</dbReference>
<evidence type="ECO:0000256" key="7">
    <source>
        <dbReference type="ARBA" id="ARBA00022840"/>
    </source>
</evidence>
<comment type="similarity">
    <text evidence="2 12">Belongs to the AdoMet synthase family.</text>
</comment>
<proteinExistence type="inferred from homology"/>
<evidence type="ECO:0000256" key="9">
    <source>
        <dbReference type="ARBA" id="ARBA00022958"/>
    </source>
</evidence>
<comment type="cofactor">
    <cofactor evidence="11">
        <name>Mg(2+)</name>
        <dbReference type="ChEBI" id="CHEBI:18420"/>
    </cofactor>
    <text evidence="11">Binds 2 magnesium ions per subunit. The magnesium ions interact primarily with the substrate.</text>
</comment>
<dbReference type="KEGG" id="caua:113057151"/>
<evidence type="ECO:0000256" key="10">
    <source>
        <dbReference type="ARBA" id="ARBA00048344"/>
    </source>
</evidence>
<evidence type="ECO:0000256" key="1">
    <source>
        <dbReference type="ARBA" id="ARBA00005224"/>
    </source>
</evidence>
<dbReference type="GO" id="GO:0006730">
    <property type="term" value="P:one-carbon metabolic process"/>
    <property type="evidence" value="ECO:0007669"/>
    <property type="project" value="UniProtKB-KW"/>
</dbReference>
<keyword evidence="16" id="KW-1185">Reference proteome</keyword>
<evidence type="ECO:0000259" key="15">
    <source>
        <dbReference type="Pfam" id="PF02773"/>
    </source>
</evidence>
<dbReference type="Pfam" id="PF00438">
    <property type="entry name" value="S-AdoMet_synt_N"/>
    <property type="match status" value="1"/>
</dbReference>
<keyword evidence="6 11" id="KW-0547">Nucleotide-binding</keyword>
<feature type="domain" description="S-adenosylmethionine synthetase N-terminal" evidence="13">
    <location>
        <begin position="13"/>
        <end position="110"/>
    </location>
</feature>
<dbReference type="PIRSF" id="PIRSF000497">
    <property type="entry name" value="MAT"/>
    <property type="match status" value="1"/>
</dbReference>
<dbReference type="UniPathway" id="UPA00315">
    <property type="reaction ID" value="UER00080"/>
</dbReference>